<keyword evidence="2" id="KW-1185">Reference proteome</keyword>
<comment type="caution">
    <text evidence="1">The sequence shown here is derived from an EMBL/GenBank/DDBJ whole genome shotgun (WGS) entry which is preliminary data.</text>
</comment>
<reference evidence="1 2" key="1">
    <citation type="submission" date="2023-03" db="EMBL/GenBank/DDBJ databases">
        <title>Genome insight into feeding habits of ladybird beetles.</title>
        <authorList>
            <person name="Li H.-S."/>
            <person name="Huang Y.-H."/>
            <person name="Pang H."/>
        </authorList>
    </citation>
    <scope>NUCLEOTIDE SEQUENCE [LARGE SCALE GENOMIC DNA]</scope>
    <source>
        <strain evidence="1">SYSU_2023b</strain>
        <tissue evidence="1">Whole body</tissue>
    </source>
</reference>
<feature type="non-terminal residue" evidence="1">
    <location>
        <position position="1"/>
    </location>
</feature>
<gene>
    <name evidence="1" type="ORF">WA026_004769</name>
</gene>
<evidence type="ECO:0000313" key="1">
    <source>
        <dbReference type="EMBL" id="KAK9889489.1"/>
    </source>
</evidence>
<dbReference type="AlphaFoldDB" id="A0AAW1V2J5"/>
<accession>A0AAW1V2J5</accession>
<dbReference type="EMBL" id="JARQZJ010000122">
    <property type="protein sequence ID" value="KAK9889489.1"/>
    <property type="molecule type" value="Genomic_DNA"/>
</dbReference>
<dbReference type="Proteomes" id="UP001431783">
    <property type="component" value="Unassembled WGS sequence"/>
</dbReference>
<evidence type="ECO:0000313" key="2">
    <source>
        <dbReference type="Proteomes" id="UP001431783"/>
    </source>
</evidence>
<organism evidence="1 2">
    <name type="scientific">Henosepilachna vigintioctopunctata</name>
    <dbReference type="NCBI Taxonomy" id="420089"/>
    <lineage>
        <taxon>Eukaryota</taxon>
        <taxon>Metazoa</taxon>
        <taxon>Ecdysozoa</taxon>
        <taxon>Arthropoda</taxon>
        <taxon>Hexapoda</taxon>
        <taxon>Insecta</taxon>
        <taxon>Pterygota</taxon>
        <taxon>Neoptera</taxon>
        <taxon>Endopterygota</taxon>
        <taxon>Coleoptera</taxon>
        <taxon>Polyphaga</taxon>
        <taxon>Cucujiformia</taxon>
        <taxon>Coccinelloidea</taxon>
        <taxon>Coccinellidae</taxon>
        <taxon>Epilachninae</taxon>
        <taxon>Epilachnini</taxon>
        <taxon>Henosepilachna</taxon>
    </lineage>
</organism>
<protein>
    <submittedName>
        <fullName evidence="1">Uncharacterized protein</fullName>
    </submittedName>
</protein>
<sequence>SGENVVTYLRAPPSTILSSELVMNFDYWAIIAISFQMEGDLLARSILERYKLS</sequence>
<proteinExistence type="predicted"/>
<name>A0AAW1V2J5_9CUCU</name>